<dbReference type="Gramene" id="mito4_t00010.1">
    <property type="protein sequence ID" value="mito4_p00010.1"/>
    <property type="gene ID" value="mito4_g00010"/>
</dbReference>
<feature type="compositionally biased region" description="Basic and acidic residues" evidence="1">
    <location>
        <begin position="718"/>
        <end position="733"/>
    </location>
</feature>
<dbReference type="Proteomes" id="UP000012960">
    <property type="component" value="Unplaced"/>
</dbReference>
<protein>
    <submittedName>
        <fullName evidence="2">Uncharacterized protein</fullName>
    </submittedName>
</protein>
<dbReference type="InParanoid" id="A0A804U5P8"/>
<feature type="region of interest" description="Disordered" evidence="1">
    <location>
        <begin position="661"/>
        <end position="699"/>
    </location>
</feature>
<dbReference type="SUPFAM" id="SSF52540">
    <property type="entry name" value="P-loop containing nucleoside triphosphate hydrolases"/>
    <property type="match status" value="1"/>
</dbReference>
<sequence length="740" mass="86181">MVVHKVTLTKGNGNLRKYLLLTLSRAEETAERKKVDKGVILKRINEGFQRLEVSTIIVAHGEDTSKGAYFQAGILLKIGVQRRSTPRTFRRIFPEFKGGQLDLKYFKAWASLCKYLLDAVKEDPAPLVWGNQSLQQIKDMALAQTRHKLIPLPGAKEIRPRSREVIHKLGSIDEWDQVYKVNEISDALLFSYNNVRSMYEDLQVQKTLYGGALHDRLAKYLEERGWPEEYSYAEILEKYIFLDWLSVNFLFNRPIKTKQLLLYGRPSTQKTLCLEMLGEVLNIYHASARKNDFTGAHDNYDLWVLDEFNITEDRNTALYLRQETMAAENNTLLRVLDGQKCRLDSKYGKIIYKKKNVTVITIMNSPPLSIRVRGPFHERFMRLRFDSNIPNLQSERLIATLYGCMLRRLRQKNTTWEMAKKIDLKYNEAQGEMEFQVPADRLTQQQLKRGEAIRESIEGLLSTGDKAALLVNKSNGDGVYTAMVAVETRYPYDFHKRGEYIHLAAQMLYYEIYNVEVDRAPAPVNQGESFSLLEFAFVPLRKLEEDCQNRKIVHSQNIEWKIQNTYRRQWRPLSVGILSKEAPVHNLQWLTVAEERERHKREFRKEDIAYFAAWPLQAYCKGFSTSNGMRMTYINSLFWDEFWIKEPFFRKGQTYLVEEQDDQPCNAEDKGYEFSGGSSPVPRENNEEESNEKVDKPIRGTIRQTVEVTFKVAGGTIRQREQEEGEDEPRTSEIWEPEDA</sequence>
<reference evidence="2" key="1">
    <citation type="submission" date="2021-05" db="UniProtKB">
        <authorList>
            <consortium name="EnsemblPlants"/>
        </authorList>
    </citation>
    <scope>IDENTIFICATION</scope>
    <source>
        <strain evidence="2">subsp. malaccensis</strain>
    </source>
</reference>
<accession>A0A804U5P8</accession>
<dbReference type="EnsemblPlants" id="mito4_t00010.1">
    <property type="protein sequence ID" value="mito4_p00010.1"/>
    <property type="gene ID" value="mito4_g00010"/>
</dbReference>
<dbReference type="InterPro" id="IPR027417">
    <property type="entry name" value="P-loop_NTPase"/>
</dbReference>
<dbReference type="AlphaFoldDB" id="A0A804U5P8"/>
<dbReference type="Gene3D" id="3.40.50.300">
    <property type="entry name" value="P-loop containing nucleotide triphosphate hydrolases"/>
    <property type="match status" value="1"/>
</dbReference>
<proteinExistence type="predicted"/>
<evidence type="ECO:0000313" key="2">
    <source>
        <dbReference type="EnsemblPlants" id="mito4_p00010.1"/>
    </source>
</evidence>
<name>A0A804U5P8_MUSAM</name>
<keyword evidence="3" id="KW-1185">Reference proteome</keyword>
<evidence type="ECO:0000256" key="1">
    <source>
        <dbReference type="SAM" id="MobiDB-lite"/>
    </source>
</evidence>
<feature type="region of interest" description="Disordered" evidence="1">
    <location>
        <begin position="713"/>
        <end position="740"/>
    </location>
</feature>
<organism evidence="2 3">
    <name type="scientific">Musa acuminata subsp. malaccensis</name>
    <name type="common">Wild banana</name>
    <name type="synonym">Musa malaccensis</name>
    <dbReference type="NCBI Taxonomy" id="214687"/>
    <lineage>
        <taxon>Eukaryota</taxon>
        <taxon>Viridiplantae</taxon>
        <taxon>Streptophyta</taxon>
        <taxon>Embryophyta</taxon>
        <taxon>Tracheophyta</taxon>
        <taxon>Spermatophyta</taxon>
        <taxon>Magnoliopsida</taxon>
        <taxon>Liliopsida</taxon>
        <taxon>Zingiberales</taxon>
        <taxon>Musaceae</taxon>
        <taxon>Musa</taxon>
    </lineage>
</organism>
<evidence type="ECO:0000313" key="3">
    <source>
        <dbReference type="Proteomes" id="UP000012960"/>
    </source>
</evidence>